<feature type="domain" description="Bulb-type lectin" evidence="2">
    <location>
        <begin position="226"/>
        <end position="338"/>
    </location>
</feature>
<reference evidence="4" key="1">
    <citation type="journal article" date="2018" name="Nat. Microbiol.">
        <title>Leveraging single-cell genomics to expand the fungal tree of life.</title>
        <authorList>
            <person name="Ahrendt S.R."/>
            <person name="Quandt C.A."/>
            <person name="Ciobanu D."/>
            <person name="Clum A."/>
            <person name="Salamov A."/>
            <person name="Andreopoulos B."/>
            <person name="Cheng J.F."/>
            <person name="Woyke T."/>
            <person name="Pelin A."/>
            <person name="Henrissat B."/>
            <person name="Reynolds N.K."/>
            <person name="Benny G.L."/>
            <person name="Smith M.E."/>
            <person name="James T.Y."/>
            <person name="Grigoriev I.V."/>
        </authorList>
    </citation>
    <scope>NUCLEOTIDE SEQUENCE [LARGE SCALE GENOMIC DNA]</scope>
</reference>
<dbReference type="Proteomes" id="UP000269721">
    <property type="component" value="Unassembled WGS sequence"/>
</dbReference>
<sequence length="456" mass="50095">MLSAGIVAKVTLLVTVFSKFNCYQFFQSPLSAPVMSSEAKALAARAVTTLYNQLAQHCDYEGVGSGRLTGGIAASDLQGRLEGAGMTEDNVIAWGEYVPLYDQVRMVMVEVTQVVNSAITRTELKRRELPILHAGGFFRRHGNSTKFTKPFSTNHTLTGNATKLVFNNDTSTLSKETRDEVLRHITANARSDGTFDRFDRQSSIHKSLLEASLDQWGGGPDNCIQTETIWPCQDISIGLDLVSESGNNHLSMQADGNLVSYGMSSSVWHATWASQTWGKGVRPYSAIFQWDSNFAVYDANAEVLWSSHTTCLGTVRMQDDGNLVVYCDGRCSNPIWSSGVASKDEGGGGVEAEADLGPREGAWSEKSSLPTASRAPERRSYSTRSKSRLPGVAASPWSERSRYRRGSSAKSNEKALNAPEVKVSRRVSLIARRRWRKRGQDDYCFGVIVKMPQSCT</sequence>
<dbReference type="InterPro" id="IPR001480">
    <property type="entry name" value="Bulb-type_lectin_dom"/>
</dbReference>
<dbReference type="OrthoDB" id="2107987at2759"/>
<dbReference type="SUPFAM" id="SSF51110">
    <property type="entry name" value="alpha-D-mannose-specific plant lectins"/>
    <property type="match status" value="1"/>
</dbReference>
<name>A0A4P9WFG7_9FUNG</name>
<gene>
    <name evidence="3" type="ORF">BDK51DRAFT_33737</name>
</gene>
<evidence type="ECO:0000259" key="2">
    <source>
        <dbReference type="PROSITE" id="PS50927"/>
    </source>
</evidence>
<dbReference type="PROSITE" id="PS50927">
    <property type="entry name" value="BULB_LECTIN"/>
    <property type="match status" value="1"/>
</dbReference>
<dbReference type="InterPro" id="IPR036426">
    <property type="entry name" value="Bulb-type_lectin_dom_sf"/>
</dbReference>
<keyword evidence="4" id="KW-1185">Reference proteome</keyword>
<evidence type="ECO:0000313" key="4">
    <source>
        <dbReference type="Proteomes" id="UP000269721"/>
    </source>
</evidence>
<protein>
    <recommendedName>
        <fullName evidence="2">Bulb-type lectin domain-containing protein</fullName>
    </recommendedName>
</protein>
<evidence type="ECO:0000313" key="3">
    <source>
        <dbReference type="EMBL" id="RKO91152.1"/>
    </source>
</evidence>
<accession>A0A4P9WFG7</accession>
<evidence type="ECO:0000256" key="1">
    <source>
        <dbReference type="SAM" id="MobiDB-lite"/>
    </source>
</evidence>
<dbReference type="Gene3D" id="2.90.10.10">
    <property type="entry name" value="Bulb-type lectin domain"/>
    <property type="match status" value="2"/>
</dbReference>
<dbReference type="AlphaFoldDB" id="A0A4P9WFG7"/>
<dbReference type="SMART" id="SM00108">
    <property type="entry name" value="B_lectin"/>
    <property type="match status" value="1"/>
</dbReference>
<organism evidence="3 4">
    <name type="scientific">Blyttiomyces helicus</name>
    <dbReference type="NCBI Taxonomy" id="388810"/>
    <lineage>
        <taxon>Eukaryota</taxon>
        <taxon>Fungi</taxon>
        <taxon>Fungi incertae sedis</taxon>
        <taxon>Chytridiomycota</taxon>
        <taxon>Chytridiomycota incertae sedis</taxon>
        <taxon>Chytridiomycetes</taxon>
        <taxon>Chytridiomycetes incertae sedis</taxon>
        <taxon>Blyttiomyces</taxon>
    </lineage>
</organism>
<feature type="region of interest" description="Disordered" evidence="1">
    <location>
        <begin position="338"/>
        <end position="418"/>
    </location>
</feature>
<proteinExistence type="predicted"/>
<dbReference type="EMBL" id="KZ995207">
    <property type="protein sequence ID" value="RKO91152.1"/>
    <property type="molecule type" value="Genomic_DNA"/>
</dbReference>